<accession>A0A8U8BUJ7</accession>
<dbReference type="Ensembl" id="ENSCPVT00000024611.1">
    <property type="protein sequence ID" value="ENSCPVP00000026521.1"/>
    <property type="gene ID" value="ENSCPVG00000017581.1"/>
</dbReference>
<protein>
    <submittedName>
        <fullName evidence="1">Uncharacterized protein</fullName>
    </submittedName>
</protein>
<dbReference type="SUPFAM" id="SSF57756">
    <property type="entry name" value="Retrovirus zinc finger-like domains"/>
    <property type="match status" value="2"/>
</dbReference>
<dbReference type="GO" id="GO:0003676">
    <property type="term" value="F:nucleic acid binding"/>
    <property type="evidence" value="ECO:0007669"/>
    <property type="project" value="InterPro"/>
</dbReference>
<keyword evidence="2" id="KW-1185">Reference proteome</keyword>
<reference evidence="1" key="3">
    <citation type="submission" date="2025-09" db="UniProtKB">
        <authorList>
            <consortium name="Ensembl"/>
        </authorList>
    </citation>
    <scope>IDENTIFICATION</scope>
</reference>
<dbReference type="InterPro" id="IPR050195">
    <property type="entry name" value="Primate_lentivir_Gag_pol-like"/>
</dbReference>
<dbReference type="PANTHER" id="PTHR40389">
    <property type="entry name" value="ENDOGENOUS RETROVIRUS GROUP K MEMBER 24 GAG POLYPROTEIN-RELATED"/>
    <property type="match status" value="1"/>
</dbReference>
<dbReference type="PANTHER" id="PTHR40389:SF3">
    <property type="entry name" value="IGE-BINDING PROTEIN"/>
    <property type="match status" value="1"/>
</dbReference>
<dbReference type="GO" id="GO:0008270">
    <property type="term" value="F:zinc ion binding"/>
    <property type="evidence" value="ECO:0007669"/>
    <property type="project" value="InterPro"/>
</dbReference>
<evidence type="ECO:0000313" key="2">
    <source>
        <dbReference type="Proteomes" id="UP000694382"/>
    </source>
</evidence>
<dbReference type="InterPro" id="IPR036875">
    <property type="entry name" value="Znf_CCHC_sf"/>
</dbReference>
<dbReference type="Pfam" id="PF00098">
    <property type="entry name" value="zf-CCHC"/>
    <property type="match status" value="1"/>
</dbReference>
<organism evidence="1 2">
    <name type="scientific">Geospiza parvula</name>
    <name type="common">Small tree-finch</name>
    <name type="synonym">Camarhynchus parvulus</name>
    <dbReference type="NCBI Taxonomy" id="87175"/>
    <lineage>
        <taxon>Eukaryota</taxon>
        <taxon>Metazoa</taxon>
        <taxon>Chordata</taxon>
        <taxon>Craniata</taxon>
        <taxon>Vertebrata</taxon>
        <taxon>Euteleostomi</taxon>
        <taxon>Archelosauria</taxon>
        <taxon>Archosauria</taxon>
        <taxon>Dinosauria</taxon>
        <taxon>Saurischia</taxon>
        <taxon>Theropoda</taxon>
        <taxon>Coelurosauria</taxon>
        <taxon>Aves</taxon>
        <taxon>Neognathae</taxon>
        <taxon>Neoaves</taxon>
        <taxon>Telluraves</taxon>
        <taxon>Australaves</taxon>
        <taxon>Passeriformes</taxon>
        <taxon>Thraupidae</taxon>
        <taxon>Camarhynchus</taxon>
    </lineage>
</organism>
<name>A0A8U8BUJ7_GEOPR</name>
<reference evidence="1" key="2">
    <citation type="submission" date="2025-08" db="UniProtKB">
        <authorList>
            <consortium name="Ensembl"/>
        </authorList>
    </citation>
    <scope>IDENTIFICATION</scope>
</reference>
<proteinExistence type="predicted"/>
<reference evidence="1" key="1">
    <citation type="submission" date="2020-02" db="EMBL/GenBank/DDBJ databases">
        <authorList>
            <person name="Enbody D E."/>
            <person name="Pettersson E M."/>
        </authorList>
    </citation>
    <scope>NUCLEOTIDE SEQUENCE [LARGE SCALE GENOMIC DNA]</scope>
</reference>
<dbReference type="Proteomes" id="UP000694382">
    <property type="component" value="Chromosome Z"/>
</dbReference>
<dbReference type="InterPro" id="IPR001878">
    <property type="entry name" value="Znf_CCHC"/>
</dbReference>
<dbReference type="SMART" id="SM00343">
    <property type="entry name" value="ZnF_C2HC"/>
    <property type="match status" value="2"/>
</dbReference>
<dbReference type="PROSITE" id="PS50158">
    <property type="entry name" value="ZF_CCHC"/>
    <property type="match status" value="1"/>
</dbReference>
<dbReference type="Gene3D" id="4.10.60.10">
    <property type="entry name" value="Zinc finger, CCHC-type"/>
    <property type="match status" value="1"/>
</dbReference>
<dbReference type="Pfam" id="PF14787">
    <property type="entry name" value="zf-CCHC_5"/>
    <property type="match status" value="1"/>
</dbReference>
<dbReference type="AlphaFoldDB" id="A0A8U8BUJ7"/>
<evidence type="ECO:0000313" key="1">
    <source>
        <dbReference type="Ensembl" id="ENSCPVP00000026521.1"/>
    </source>
</evidence>
<sequence>MKGSNSSGERCYKCRAFGHMKKNCPQVQAHTQTQAQTHVQKSVRPLCPRCGKGRHSAKACYSQTDMEGNPLLCPGNTSVCQGENFVDKT</sequence>